<dbReference type="Proteomes" id="UP000823941">
    <property type="component" value="Chromosome 1"/>
</dbReference>
<evidence type="ECO:0000256" key="1">
    <source>
        <dbReference type="SAM" id="MobiDB-lite"/>
    </source>
</evidence>
<proteinExistence type="predicted"/>
<evidence type="ECO:0000313" key="2">
    <source>
        <dbReference type="EMBL" id="KAG7313280.1"/>
    </source>
</evidence>
<evidence type="ECO:0000313" key="3">
    <source>
        <dbReference type="Proteomes" id="UP000823941"/>
    </source>
</evidence>
<reference evidence="2 3" key="1">
    <citation type="submission" date="2021-06" db="EMBL/GenBank/DDBJ databases">
        <title>A haploid diamondback moth (Plutella xylostella L.) genome assembly resolves 31 chromosomes and identifies a diamide resistance mutation.</title>
        <authorList>
            <person name="Ward C.M."/>
            <person name="Perry K.D."/>
            <person name="Baker G."/>
            <person name="Powis K."/>
            <person name="Heckel D.G."/>
            <person name="Baxter S.W."/>
        </authorList>
    </citation>
    <scope>NUCLEOTIDE SEQUENCE [LARGE SCALE GENOMIC DNA]</scope>
    <source>
        <strain evidence="2 3">LV</strain>
        <tissue evidence="2">Single pupa</tissue>
    </source>
</reference>
<comment type="caution">
    <text evidence="2">The sequence shown here is derived from an EMBL/GenBank/DDBJ whole genome shotgun (WGS) entry which is preliminary data.</text>
</comment>
<feature type="region of interest" description="Disordered" evidence="1">
    <location>
        <begin position="1"/>
        <end position="25"/>
    </location>
</feature>
<keyword evidence="3" id="KW-1185">Reference proteome</keyword>
<gene>
    <name evidence="2" type="ORF">JYU34_000385</name>
</gene>
<accession>A0ABQ7R7K0</accession>
<protein>
    <submittedName>
        <fullName evidence="2">Uncharacterized protein</fullName>
    </submittedName>
</protein>
<sequence>MGAGWRASSPPTSRGGLAATQHRRHRRRSALAAVSLSIGSDVTRAGTACRSCYRPSPQPPRRVLLITTPASSLLAQHFSSLRTTALLLSLPRFSSPSLCGSMQI</sequence>
<name>A0ABQ7R7K0_PLUXY</name>
<organism evidence="2 3">
    <name type="scientific">Plutella xylostella</name>
    <name type="common">Diamondback moth</name>
    <name type="synonym">Plutella maculipennis</name>
    <dbReference type="NCBI Taxonomy" id="51655"/>
    <lineage>
        <taxon>Eukaryota</taxon>
        <taxon>Metazoa</taxon>
        <taxon>Ecdysozoa</taxon>
        <taxon>Arthropoda</taxon>
        <taxon>Hexapoda</taxon>
        <taxon>Insecta</taxon>
        <taxon>Pterygota</taxon>
        <taxon>Neoptera</taxon>
        <taxon>Endopterygota</taxon>
        <taxon>Lepidoptera</taxon>
        <taxon>Glossata</taxon>
        <taxon>Ditrysia</taxon>
        <taxon>Yponomeutoidea</taxon>
        <taxon>Plutellidae</taxon>
        <taxon>Plutella</taxon>
    </lineage>
</organism>
<dbReference type="EMBL" id="JAHIBW010000001">
    <property type="protein sequence ID" value="KAG7313280.1"/>
    <property type="molecule type" value="Genomic_DNA"/>
</dbReference>